<gene>
    <name evidence="8" type="ORF">LLUT_LOCUS10362</name>
</gene>
<dbReference type="PROSITE" id="PS51032">
    <property type="entry name" value="AP2_ERF"/>
    <property type="match status" value="1"/>
</dbReference>
<keyword evidence="5" id="KW-0539">Nucleus</keyword>
<dbReference type="EMBL" id="CAXHTB010000007">
    <property type="protein sequence ID" value="CAL0309302.1"/>
    <property type="molecule type" value="Genomic_DNA"/>
</dbReference>
<dbReference type="AlphaFoldDB" id="A0AAV1WJ41"/>
<comment type="caution">
    <text evidence="8">The sequence shown here is derived from an EMBL/GenBank/DDBJ whole genome shotgun (WGS) entry which is preliminary data.</text>
</comment>
<dbReference type="Pfam" id="PF00847">
    <property type="entry name" value="AP2"/>
    <property type="match status" value="1"/>
</dbReference>
<dbReference type="SMART" id="SM00380">
    <property type="entry name" value="AP2"/>
    <property type="match status" value="1"/>
</dbReference>
<keyword evidence="4" id="KW-0804">Transcription</keyword>
<dbReference type="InterPro" id="IPR044808">
    <property type="entry name" value="ERF_plant"/>
</dbReference>
<dbReference type="FunFam" id="3.30.730.10:FF:000001">
    <property type="entry name" value="Ethylene-responsive transcription factor 2"/>
    <property type="match status" value="1"/>
</dbReference>
<feature type="domain" description="AP2/ERF" evidence="7">
    <location>
        <begin position="121"/>
        <end position="179"/>
    </location>
</feature>
<protein>
    <recommendedName>
        <fullName evidence="7">AP2/ERF domain-containing protein</fullName>
    </recommendedName>
</protein>
<evidence type="ECO:0000256" key="2">
    <source>
        <dbReference type="ARBA" id="ARBA00023015"/>
    </source>
</evidence>
<evidence type="ECO:0000259" key="7">
    <source>
        <dbReference type="PROSITE" id="PS51032"/>
    </source>
</evidence>
<dbReference type="InterPro" id="IPR001471">
    <property type="entry name" value="AP2/ERF_dom"/>
</dbReference>
<evidence type="ECO:0000256" key="1">
    <source>
        <dbReference type="ARBA" id="ARBA00004123"/>
    </source>
</evidence>
<organism evidence="8 9">
    <name type="scientific">Lupinus luteus</name>
    <name type="common">European yellow lupine</name>
    <dbReference type="NCBI Taxonomy" id="3873"/>
    <lineage>
        <taxon>Eukaryota</taxon>
        <taxon>Viridiplantae</taxon>
        <taxon>Streptophyta</taxon>
        <taxon>Embryophyta</taxon>
        <taxon>Tracheophyta</taxon>
        <taxon>Spermatophyta</taxon>
        <taxon>Magnoliopsida</taxon>
        <taxon>eudicotyledons</taxon>
        <taxon>Gunneridae</taxon>
        <taxon>Pentapetalae</taxon>
        <taxon>rosids</taxon>
        <taxon>fabids</taxon>
        <taxon>Fabales</taxon>
        <taxon>Fabaceae</taxon>
        <taxon>Papilionoideae</taxon>
        <taxon>50 kb inversion clade</taxon>
        <taxon>genistoids sensu lato</taxon>
        <taxon>core genistoids</taxon>
        <taxon>Genisteae</taxon>
        <taxon>Lupinus</taxon>
    </lineage>
</organism>
<keyword evidence="3" id="KW-0238">DNA-binding</keyword>
<keyword evidence="2" id="KW-0805">Transcription regulation</keyword>
<dbReference type="GO" id="GO:0003700">
    <property type="term" value="F:DNA-binding transcription factor activity"/>
    <property type="evidence" value="ECO:0007669"/>
    <property type="project" value="InterPro"/>
</dbReference>
<dbReference type="PRINTS" id="PR00367">
    <property type="entry name" value="ETHRSPELEMNT"/>
</dbReference>
<dbReference type="GO" id="GO:0005634">
    <property type="term" value="C:nucleus"/>
    <property type="evidence" value="ECO:0007669"/>
    <property type="project" value="UniProtKB-SubCell"/>
</dbReference>
<proteinExistence type="inferred from homology"/>
<name>A0AAV1WJ41_LUPLU</name>
<dbReference type="Proteomes" id="UP001497480">
    <property type="component" value="Unassembled WGS sequence"/>
</dbReference>
<evidence type="ECO:0000256" key="4">
    <source>
        <dbReference type="ARBA" id="ARBA00023163"/>
    </source>
</evidence>
<dbReference type="InterPro" id="IPR036955">
    <property type="entry name" value="AP2/ERF_dom_sf"/>
</dbReference>
<evidence type="ECO:0000256" key="3">
    <source>
        <dbReference type="ARBA" id="ARBA00023125"/>
    </source>
</evidence>
<comment type="similarity">
    <text evidence="6">Belongs to the AP2/ERF transcription factor family. ERF subfamily.</text>
</comment>
<keyword evidence="9" id="KW-1185">Reference proteome</keyword>
<dbReference type="SUPFAM" id="SSF54171">
    <property type="entry name" value="DNA-binding domain"/>
    <property type="match status" value="1"/>
</dbReference>
<dbReference type="GO" id="GO:0003677">
    <property type="term" value="F:DNA binding"/>
    <property type="evidence" value="ECO:0007669"/>
    <property type="project" value="UniProtKB-KW"/>
</dbReference>
<evidence type="ECO:0000313" key="9">
    <source>
        <dbReference type="Proteomes" id="UP001497480"/>
    </source>
</evidence>
<reference evidence="8 9" key="1">
    <citation type="submission" date="2024-03" db="EMBL/GenBank/DDBJ databases">
        <authorList>
            <person name="Martinez-Hernandez J."/>
        </authorList>
    </citation>
    <scope>NUCLEOTIDE SEQUENCE [LARGE SCALE GENOMIC DNA]</scope>
</reference>
<sequence length="269" mass="30329">MDIHSNNHANSEGILENVWAKIMKGDGANRRKSEVSESCNSWEELPNLDGREGSMEMLQRLPSLGRWISMGADFWEEVLDGILPTTNNTEDYSTSNKNLEIVSVTKKLEDGVRKEKVVAKHYRGVRRRPWGKYAAEIRDSSKKGARVWLGTFDTAEEAALAYDKAALRIRGSKAYLNFPLETVSKALGFTCEKGCNACTCINVENKDNCYKSKKRASREGEEFVDMMMMNEQPATKRVATLEAMLEDEIDVLVFQDLGTDYLDSLLSSF</sequence>
<evidence type="ECO:0000256" key="5">
    <source>
        <dbReference type="ARBA" id="ARBA00023242"/>
    </source>
</evidence>
<dbReference type="Gene3D" id="3.30.730.10">
    <property type="entry name" value="AP2/ERF domain"/>
    <property type="match status" value="1"/>
</dbReference>
<dbReference type="InterPro" id="IPR016177">
    <property type="entry name" value="DNA-bd_dom_sf"/>
</dbReference>
<comment type="subcellular location">
    <subcellularLocation>
        <location evidence="1">Nucleus</location>
    </subcellularLocation>
</comment>
<dbReference type="GO" id="GO:0009873">
    <property type="term" value="P:ethylene-activated signaling pathway"/>
    <property type="evidence" value="ECO:0007669"/>
    <property type="project" value="InterPro"/>
</dbReference>
<evidence type="ECO:0000313" key="8">
    <source>
        <dbReference type="EMBL" id="CAL0309302.1"/>
    </source>
</evidence>
<accession>A0AAV1WJ41</accession>
<evidence type="ECO:0000256" key="6">
    <source>
        <dbReference type="ARBA" id="ARBA00024343"/>
    </source>
</evidence>
<dbReference type="CDD" id="cd00018">
    <property type="entry name" value="AP2"/>
    <property type="match status" value="1"/>
</dbReference>
<dbReference type="PANTHER" id="PTHR31190">
    <property type="entry name" value="DNA-BINDING DOMAIN"/>
    <property type="match status" value="1"/>
</dbReference>